<dbReference type="SUPFAM" id="SSF46689">
    <property type="entry name" value="Homeodomain-like"/>
    <property type="match status" value="1"/>
</dbReference>
<dbReference type="Pfam" id="PF01527">
    <property type="entry name" value="HTH_Tnp_1"/>
    <property type="match status" value="1"/>
</dbReference>
<reference evidence="2 3" key="1">
    <citation type="submission" date="2014-04" db="EMBL/GenBank/DDBJ databases">
        <title>Whole genome shotgun sequence of Geobacillus caldoxylosilyticus NBRC 107762.</title>
        <authorList>
            <person name="Hosoyama A."/>
            <person name="Hosoyama Y."/>
            <person name="Katano-Makiyama Y."/>
            <person name="Tsuchikane K."/>
            <person name="Ohji S."/>
            <person name="Ichikawa N."/>
            <person name="Yamazoe A."/>
            <person name="Fujita N."/>
        </authorList>
    </citation>
    <scope>NUCLEOTIDE SEQUENCE [LARGE SCALE GENOMIC DNA]</scope>
    <source>
        <strain evidence="2 3">NBRC 107762</strain>
    </source>
</reference>
<dbReference type="InterPro" id="IPR002514">
    <property type="entry name" value="Transposase_8"/>
</dbReference>
<dbReference type="Proteomes" id="UP000023561">
    <property type="component" value="Unassembled WGS sequence"/>
</dbReference>
<proteinExistence type="predicted"/>
<dbReference type="RefSeq" id="WP_221198350.1">
    <property type="nucleotide sequence ID" value="NZ_BAWO01000075.1"/>
</dbReference>
<dbReference type="InterPro" id="IPR009057">
    <property type="entry name" value="Homeodomain-like_sf"/>
</dbReference>
<gene>
    <name evidence="2" type="ORF">GCA01S_075_00150</name>
</gene>
<dbReference type="EMBL" id="BAWO01000075">
    <property type="protein sequence ID" value="GAJ41557.1"/>
    <property type="molecule type" value="Genomic_DNA"/>
</dbReference>
<accession>A0A023DJV9</accession>
<sequence length="105" mass="12749">MDKSNAKYKSYSFEFKLRTVMMYLNEQLGYRKVAKRMGIKDPKRVRIWVKNYQQYGEEGLKERRGKTISSKRGRPRKKPLTVEEENRKLKAENEFLKKFIALKRR</sequence>
<name>A0A023DJV9_9BACL</name>
<organism evidence="2 3">
    <name type="scientific">Parageobacillus caldoxylosilyticus NBRC 107762</name>
    <dbReference type="NCBI Taxonomy" id="1220594"/>
    <lineage>
        <taxon>Bacteria</taxon>
        <taxon>Bacillati</taxon>
        <taxon>Bacillota</taxon>
        <taxon>Bacilli</taxon>
        <taxon>Bacillales</taxon>
        <taxon>Anoxybacillaceae</taxon>
        <taxon>Saccharococcus</taxon>
    </lineage>
</organism>
<evidence type="ECO:0000313" key="3">
    <source>
        <dbReference type="Proteomes" id="UP000023561"/>
    </source>
</evidence>
<protein>
    <submittedName>
        <fullName evidence="2">Putative transposase</fullName>
    </submittedName>
</protein>
<dbReference type="AlphaFoldDB" id="A0A023DJV9"/>
<dbReference type="InterPro" id="IPR036388">
    <property type="entry name" value="WH-like_DNA-bd_sf"/>
</dbReference>
<keyword evidence="3" id="KW-1185">Reference proteome</keyword>
<feature type="compositionally biased region" description="Basic residues" evidence="1">
    <location>
        <begin position="63"/>
        <end position="79"/>
    </location>
</feature>
<feature type="region of interest" description="Disordered" evidence="1">
    <location>
        <begin position="60"/>
        <end position="84"/>
    </location>
</feature>
<dbReference type="Gene3D" id="1.10.10.10">
    <property type="entry name" value="Winged helix-like DNA-binding domain superfamily/Winged helix DNA-binding domain"/>
    <property type="match status" value="1"/>
</dbReference>
<evidence type="ECO:0000256" key="1">
    <source>
        <dbReference type="SAM" id="MobiDB-lite"/>
    </source>
</evidence>
<comment type="caution">
    <text evidence="2">The sequence shown here is derived from an EMBL/GenBank/DDBJ whole genome shotgun (WGS) entry which is preliminary data.</text>
</comment>
<evidence type="ECO:0000313" key="2">
    <source>
        <dbReference type="EMBL" id="GAJ41557.1"/>
    </source>
</evidence>
<dbReference type="PANTHER" id="PTHR33795">
    <property type="entry name" value="INSERTION ELEMENT IS150 PROTEIN INSJ"/>
    <property type="match status" value="1"/>
</dbReference>
<dbReference type="PANTHER" id="PTHR33795:SF1">
    <property type="entry name" value="INSERTION ELEMENT IS150 PROTEIN INSJ"/>
    <property type="match status" value="1"/>
</dbReference>
<dbReference type="InterPro" id="IPR052057">
    <property type="entry name" value="IS150/IS1296_orfA-like"/>
</dbReference>